<dbReference type="Proteomes" id="UP000799755">
    <property type="component" value="Unassembled WGS sequence"/>
</dbReference>
<dbReference type="EMBL" id="MU003551">
    <property type="protein sequence ID" value="KAF2463350.1"/>
    <property type="molecule type" value="Genomic_DNA"/>
</dbReference>
<keyword evidence="2" id="KW-1185">Reference proteome</keyword>
<gene>
    <name evidence="1" type="ORF">BDR25DRAFT_114074</name>
</gene>
<organism evidence="1 2">
    <name type="scientific">Lindgomyces ingoldianus</name>
    <dbReference type="NCBI Taxonomy" id="673940"/>
    <lineage>
        <taxon>Eukaryota</taxon>
        <taxon>Fungi</taxon>
        <taxon>Dikarya</taxon>
        <taxon>Ascomycota</taxon>
        <taxon>Pezizomycotina</taxon>
        <taxon>Dothideomycetes</taxon>
        <taxon>Pleosporomycetidae</taxon>
        <taxon>Pleosporales</taxon>
        <taxon>Lindgomycetaceae</taxon>
        <taxon>Lindgomyces</taxon>
    </lineage>
</organism>
<reference evidence="1" key="1">
    <citation type="journal article" date="2020" name="Stud. Mycol.">
        <title>101 Dothideomycetes genomes: a test case for predicting lifestyles and emergence of pathogens.</title>
        <authorList>
            <person name="Haridas S."/>
            <person name="Albert R."/>
            <person name="Binder M."/>
            <person name="Bloem J."/>
            <person name="Labutti K."/>
            <person name="Salamov A."/>
            <person name="Andreopoulos B."/>
            <person name="Baker S."/>
            <person name="Barry K."/>
            <person name="Bills G."/>
            <person name="Bluhm B."/>
            <person name="Cannon C."/>
            <person name="Castanera R."/>
            <person name="Culley D."/>
            <person name="Daum C."/>
            <person name="Ezra D."/>
            <person name="Gonzalez J."/>
            <person name="Henrissat B."/>
            <person name="Kuo A."/>
            <person name="Liang C."/>
            <person name="Lipzen A."/>
            <person name="Lutzoni F."/>
            <person name="Magnuson J."/>
            <person name="Mondo S."/>
            <person name="Nolan M."/>
            <person name="Ohm R."/>
            <person name="Pangilinan J."/>
            <person name="Park H.-J."/>
            <person name="Ramirez L."/>
            <person name="Alfaro M."/>
            <person name="Sun H."/>
            <person name="Tritt A."/>
            <person name="Yoshinaga Y."/>
            <person name="Zwiers L.-H."/>
            <person name="Turgeon B."/>
            <person name="Goodwin S."/>
            <person name="Spatafora J."/>
            <person name="Crous P."/>
            <person name="Grigoriev I."/>
        </authorList>
    </citation>
    <scope>NUCLEOTIDE SEQUENCE</scope>
    <source>
        <strain evidence="1">ATCC 200398</strain>
    </source>
</reference>
<evidence type="ECO:0000313" key="1">
    <source>
        <dbReference type="EMBL" id="KAF2463350.1"/>
    </source>
</evidence>
<protein>
    <submittedName>
        <fullName evidence="1">Uncharacterized protein</fullName>
    </submittedName>
</protein>
<proteinExistence type="predicted"/>
<sequence length="164" mass="17335">MSENKLEKSLDEILQDRRSKGRGRGGRRGRSAGRTATTQAPVGGVSKSTRQAKGNKAAPSAPTPATGDSKIMISNLPKDVDEITIKNYFTETIGKPKKVLLQYGPNGASLGSAIVIFPRPDLGAKAASELNGMSIDKRPIRVELLLSASAVPAIPQKSLADRVT</sequence>
<evidence type="ECO:0000313" key="2">
    <source>
        <dbReference type="Proteomes" id="UP000799755"/>
    </source>
</evidence>
<name>A0ACB6Q8Y3_9PLEO</name>
<comment type="caution">
    <text evidence="1">The sequence shown here is derived from an EMBL/GenBank/DDBJ whole genome shotgun (WGS) entry which is preliminary data.</text>
</comment>
<accession>A0ACB6Q8Y3</accession>